<feature type="region of interest" description="Disordered" evidence="1">
    <location>
        <begin position="170"/>
        <end position="212"/>
    </location>
</feature>
<organism evidence="2">
    <name type="scientific">marine metagenome</name>
    <dbReference type="NCBI Taxonomy" id="408172"/>
    <lineage>
        <taxon>unclassified sequences</taxon>
        <taxon>metagenomes</taxon>
        <taxon>ecological metagenomes</taxon>
    </lineage>
</organism>
<dbReference type="EMBL" id="UINC01003627">
    <property type="protein sequence ID" value="SVA07959.1"/>
    <property type="molecule type" value="Genomic_DNA"/>
</dbReference>
<name>A0A381SWY2_9ZZZZ</name>
<evidence type="ECO:0000256" key="1">
    <source>
        <dbReference type="SAM" id="MobiDB-lite"/>
    </source>
</evidence>
<evidence type="ECO:0000313" key="2">
    <source>
        <dbReference type="EMBL" id="SVA07959.1"/>
    </source>
</evidence>
<protein>
    <submittedName>
        <fullName evidence="2">Uncharacterized protein</fullName>
    </submittedName>
</protein>
<feature type="compositionally biased region" description="Polar residues" evidence="1">
    <location>
        <begin position="192"/>
        <end position="212"/>
    </location>
</feature>
<sequence>MNVHARSKATRGPVASPDVNTAMAIETPAAKPSEDPVRNAALAVANRACGTSRRPREANVANEHATPTERNIWAGSTVVAQEDSMVTLRSSQPGQHAAERQPTTTRVRCPTLSAMDPTGPPMSAAIAGPGTTPKPAARADQPHNSWRVRVLNRITAMKADEKKVWPAAADQKDLMRNRERSSSGLGWVADRMNSTVTSTNPRATTPSVRTEP</sequence>
<dbReference type="AlphaFoldDB" id="A0A381SWY2"/>
<reference evidence="2" key="1">
    <citation type="submission" date="2018-05" db="EMBL/GenBank/DDBJ databases">
        <authorList>
            <person name="Lanie J.A."/>
            <person name="Ng W.-L."/>
            <person name="Kazmierczak K.M."/>
            <person name="Andrzejewski T.M."/>
            <person name="Davidsen T.M."/>
            <person name="Wayne K.J."/>
            <person name="Tettelin H."/>
            <person name="Glass J.I."/>
            <person name="Rusch D."/>
            <person name="Podicherti R."/>
            <person name="Tsui H.-C.T."/>
            <person name="Winkler M.E."/>
        </authorList>
    </citation>
    <scope>NUCLEOTIDE SEQUENCE</scope>
</reference>
<gene>
    <name evidence="2" type="ORF">METZ01_LOCUS60813</name>
</gene>
<feature type="region of interest" description="Disordered" evidence="1">
    <location>
        <begin position="48"/>
        <end position="67"/>
    </location>
</feature>
<feature type="compositionally biased region" description="Basic and acidic residues" evidence="1">
    <location>
        <begin position="170"/>
        <end position="181"/>
    </location>
</feature>
<feature type="region of interest" description="Disordered" evidence="1">
    <location>
        <begin position="1"/>
        <end position="22"/>
    </location>
</feature>
<proteinExistence type="predicted"/>
<accession>A0A381SWY2</accession>